<feature type="compositionally biased region" description="Polar residues" evidence="3">
    <location>
        <begin position="7"/>
        <end position="16"/>
    </location>
</feature>
<dbReference type="Pfam" id="PF02065">
    <property type="entry name" value="Melibiase"/>
    <property type="match status" value="1"/>
</dbReference>
<dbReference type="GO" id="GO:0016052">
    <property type="term" value="P:carbohydrate catabolic process"/>
    <property type="evidence" value="ECO:0007669"/>
    <property type="project" value="InterPro"/>
</dbReference>
<gene>
    <name evidence="4" type="ORF">FHX74_001189</name>
</gene>
<accession>A0A7W3IQX3</accession>
<dbReference type="RefSeq" id="WP_182559183.1">
    <property type="nucleotide sequence ID" value="NZ_JACGWT010000002.1"/>
</dbReference>
<dbReference type="CDD" id="cd14791">
    <property type="entry name" value="GH36"/>
    <property type="match status" value="1"/>
</dbReference>
<protein>
    <submittedName>
        <fullName evidence="4">Alpha-galactosidase</fullName>
        <ecNumber evidence="4">3.2.1.22</ecNumber>
    </submittedName>
</protein>
<dbReference type="Gene3D" id="2.70.98.60">
    <property type="entry name" value="alpha-galactosidase from lactobacil brevis"/>
    <property type="match status" value="1"/>
</dbReference>
<dbReference type="InterPro" id="IPR013785">
    <property type="entry name" value="Aldolase_TIM"/>
</dbReference>
<dbReference type="SUPFAM" id="SSF51445">
    <property type="entry name" value="(Trans)glycosidases"/>
    <property type="match status" value="1"/>
</dbReference>
<comment type="caution">
    <text evidence="4">The sequence shown here is derived from an EMBL/GenBank/DDBJ whole genome shotgun (WGS) entry which is preliminary data.</text>
</comment>
<feature type="region of interest" description="Disordered" evidence="3">
    <location>
        <begin position="1"/>
        <end position="24"/>
    </location>
</feature>
<keyword evidence="5" id="KW-1185">Reference proteome</keyword>
<dbReference type="AlphaFoldDB" id="A0A7W3IQX3"/>
<evidence type="ECO:0000313" key="5">
    <source>
        <dbReference type="Proteomes" id="UP000523079"/>
    </source>
</evidence>
<reference evidence="4 5" key="1">
    <citation type="submission" date="2020-07" db="EMBL/GenBank/DDBJ databases">
        <title>Sequencing the genomes of 1000 actinobacteria strains.</title>
        <authorList>
            <person name="Klenk H.-P."/>
        </authorList>
    </citation>
    <scope>NUCLEOTIDE SEQUENCE [LARGE SCALE GENOMIC DNA]</scope>
    <source>
        <strain evidence="4 5">DSM 100723</strain>
    </source>
</reference>
<dbReference type="PRINTS" id="PR00743">
    <property type="entry name" value="GLHYDRLASE36"/>
</dbReference>
<evidence type="ECO:0000256" key="2">
    <source>
        <dbReference type="ARBA" id="ARBA00023295"/>
    </source>
</evidence>
<organism evidence="4 5">
    <name type="scientific">Microlunatus kandeliicorticis</name>
    <dbReference type="NCBI Taxonomy" id="1759536"/>
    <lineage>
        <taxon>Bacteria</taxon>
        <taxon>Bacillati</taxon>
        <taxon>Actinomycetota</taxon>
        <taxon>Actinomycetes</taxon>
        <taxon>Propionibacteriales</taxon>
        <taxon>Propionibacteriaceae</taxon>
        <taxon>Microlunatus</taxon>
    </lineage>
</organism>
<dbReference type="InterPro" id="IPR002252">
    <property type="entry name" value="Glyco_hydro_36"/>
</dbReference>
<keyword evidence="2 4" id="KW-0326">Glycosidase</keyword>
<dbReference type="GO" id="GO:0004557">
    <property type="term" value="F:alpha-galactosidase activity"/>
    <property type="evidence" value="ECO:0007669"/>
    <property type="project" value="UniProtKB-EC"/>
</dbReference>
<evidence type="ECO:0000256" key="3">
    <source>
        <dbReference type="SAM" id="MobiDB-lite"/>
    </source>
</evidence>
<name>A0A7W3IQX3_9ACTN</name>
<evidence type="ECO:0000313" key="4">
    <source>
        <dbReference type="EMBL" id="MBA8793584.1"/>
    </source>
</evidence>
<dbReference type="InterPro" id="IPR038417">
    <property type="entry name" value="Alpga-gal_N_sf"/>
</dbReference>
<evidence type="ECO:0000256" key="1">
    <source>
        <dbReference type="ARBA" id="ARBA00022801"/>
    </source>
</evidence>
<dbReference type="InterPro" id="IPR017853">
    <property type="entry name" value="GH"/>
</dbReference>
<sequence length="710" mass="76737">MNDADHPTTSSDQPTDLPTDLPGELAWPVGEAVLRLRLTADAPAALLSFGPATPEAGTRAAPLVELAVDREGRVGNSPNAQHRRYAATARLRPVRQTETTEGEVRTLEIVQHDPRTGLAVSTRFEHRGGSAVRVTTTLTNDGDAPVLVQYLSSLNLACFAGTALADDPERLRIARVRNTWTAEFRWREETLEQAGIVDVGLGDDASSWGHVEAAGVGSWSTGNWLPMGCVTDTRTGQAWSWQVEHNGSWEWQALDVGRRLYLTAAGPNEDRHGWFETVAPGGSFTAVPAGLVWSPDGRDGALAELTRYRRTIRRPNADDADCPVIFNDYMNALEGDPTTEKLLPLIAAAAEAGAEYFVIDAGWYADDPGWWDEVGEWTPSSWRFPGGITEVTDAIKASGMVPGLWVEPEVVGLKSPLLDRLPAEALFGRDGRPVAEHGRYQLDLRHPAARAHLDATIDRLVNDYGAGYFKFDYNINIGLGTDVGGGSPAAGLLGHNRAYSDWLDGLFARHPDLVIENCSSGGMRVDYAQLSRLSIQSTSDQTDPLRYVAIAAGAVAGVTPEQAASWAYPQPEWSRDVNDLTLVNALLGRVHLSGHLDRLDDDGRGSIAAGIAAYEQFRHRIPSAVPFWPLGMPGWYDPWTAVGLTDDEGVLLAVWRRGGEDTVVVPVTGATAAQVLFPTDRGAEASVGGDGLTVRLPHDPQAVLIRVDRG</sequence>
<proteinExistence type="predicted"/>
<dbReference type="PANTHER" id="PTHR43053:SF3">
    <property type="entry name" value="ALPHA-GALACTOSIDASE C-RELATED"/>
    <property type="match status" value="1"/>
</dbReference>
<dbReference type="EC" id="3.2.1.22" evidence="4"/>
<keyword evidence="1 4" id="KW-0378">Hydrolase</keyword>
<dbReference type="Proteomes" id="UP000523079">
    <property type="component" value="Unassembled WGS sequence"/>
</dbReference>
<dbReference type="InterPro" id="IPR050985">
    <property type="entry name" value="Alpha-glycosidase_related"/>
</dbReference>
<dbReference type="EMBL" id="JACGWT010000002">
    <property type="protein sequence ID" value="MBA8793584.1"/>
    <property type="molecule type" value="Genomic_DNA"/>
</dbReference>
<dbReference type="PANTHER" id="PTHR43053">
    <property type="entry name" value="GLYCOSIDASE FAMILY 31"/>
    <property type="match status" value="1"/>
</dbReference>
<dbReference type="Gene3D" id="3.20.20.70">
    <property type="entry name" value="Aldolase class I"/>
    <property type="match status" value="1"/>
</dbReference>